<evidence type="ECO:0000259" key="2">
    <source>
        <dbReference type="Pfam" id="PF13240"/>
    </source>
</evidence>
<sequence length="581" mass="63096">MKCPNCGAELDENVRFCTKCGAPQESTGPVPGSGRAEGPAAGGRKPLPMRLIIGGCAAAAAVIILVIVLLTQPKKINLEDYVVVEFGGYNTAGTASVYVNTAELSEKLAESIGGNANSLEMVTALPTCLSAVEVSLDRDSGLSNGDSVTAEITYDNELLKQYKIRYTGESVTKTVEGLEELTEIDPFEGLEVSFTGLSPDGQLVYEYTGDDTYVSESSFTCDQSSGLRNGDVVTISIRNYDEAAAESSGYRFTQTSRQYTVEGLDGYVETYSGLTEEFLSFAKQESQDIINAYAAQDYSDECTLGAIEYAGYIFQTPKDMSSADHYNILYVIYRGTVSHSENDFPATNVYFPVRFNDILPSGGDFTYEDEPEIEGSSNLSGGVWGYYTSGYANPLTAYENLVTASADVYEAQVGDGFEKYESYTPIASLADIAEGNRQTLENRARDIISAYIAEEYSDSSHASELTLAGYYLLVAKSQGLDDFAANNRLIVVYSATVTNDENRFAPTTVYYPVQFEGLANLPGDEFIYTAEGEVEGNFSFENSSYFSRGYSDGAKMFSDLVTASRTDYTYEVSDGLKAFGE</sequence>
<dbReference type="EMBL" id="DVOO01000003">
    <property type="protein sequence ID" value="HIV24391.1"/>
    <property type="molecule type" value="Genomic_DNA"/>
</dbReference>
<gene>
    <name evidence="3" type="ORF">IAB71_01170</name>
</gene>
<feature type="transmembrane region" description="Helical" evidence="1">
    <location>
        <begin position="51"/>
        <end position="70"/>
    </location>
</feature>
<accession>A0A9D1P0T4</accession>
<evidence type="ECO:0000313" key="3">
    <source>
        <dbReference type="EMBL" id="HIV24391.1"/>
    </source>
</evidence>
<name>A0A9D1P0T4_9FIRM</name>
<keyword evidence="1" id="KW-0812">Transmembrane</keyword>
<dbReference type="Proteomes" id="UP000824169">
    <property type="component" value="Unassembled WGS sequence"/>
</dbReference>
<dbReference type="Pfam" id="PF13240">
    <property type="entry name" value="Zn_Ribbon_1"/>
    <property type="match status" value="1"/>
</dbReference>
<protein>
    <submittedName>
        <fullName evidence="3">Zinc ribbon domain-containing protein</fullName>
    </submittedName>
</protein>
<comment type="caution">
    <text evidence="3">The sequence shown here is derived from an EMBL/GenBank/DDBJ whole genome shotgun (WGS) entry which is preliminary data.</text>
</comment>
<reference evidence="3" key="2">
    <citation type="journal article" date="2021" name="PeerJ">
        <title>Extensive microbial diversity within the chicken gut microbiome revealed by metagenomics and culture.</title>
        <authorList>
            <person name="Gilroy R."/>
            <person name="Ravi A."/>
            <person name="Getino M."/>
            <person name="Pursley I."/>
            <person name="Horton D.L."/>
            <person name="Alikhan N.F."/>
            <person name="Baker D."/>
            <person name="Gharbi K."/>
            <person name="Hall N."/>
            <person name="Watson M."/>
            <person name="Adriaenssens E.M."/>
            <person name="Foster-Nyarko E."/>
            <person name="Jarju S."/>
            <person name="Secka A."/>
            <person name="Antonio M."/>
            <person name="Oren A."/>
            <person name="Chaudhuri R.R."/>
            <person name="La Ragione R."/>
            <person name="Hildebrand F."/>
            <person name="Pallen M.J."/>
        </authorList>
    </citation>
    <scope>NUCLEOTIDE SEQUENCE</scope>
    <source>
        <strain evidence="3">CHK188-20938</strain>
    </source>
</reference>
<evidence type="ECO:0000313" key="4">
    <source>
        <dbReference type="Proteomes" id="UP000824169"/>
    </source>
</evidence>
<proteinExistence type="predicted"/>
<keyword evidence="1" id="KW-0472">Membrane</keyword>
<evidence type="ECO:0000256" key="1">
    <source>
        <dbReference type="SAM" id="Phobius"/>
    </source>
</evidence>
<reference evidence="3" key="1">
    <citation type="submission" date="2020-10" db="EMBL/GenBank/DDBJ databases">
        <authorList>
            <person name="Gilroy R."/>
        </authorList>
    </citation>
    <scope>NUCLEOTIDE SEQUENCE</scope>
    <source>
        <strain evidence="3">CHK188-20938</strain>
    </source>
</reference>
<organism evidence="3 4">
    <name type="scientific">Candidatus Scatomonas pullistercoris</name>
    <dbReference type="NCBI Taxonomy" id="2840920"/>
    <lineage>
        <taxon>Bacteria</taxon>
        <taxon>Bacillati</taxon>
        <taxon>Bacillota</taxon>
        <taxon>Clostridia</taxon>
        <taxon>Lachnospirales</taxon>
        <taxon>Lachnospiraceae</taxon>
        <taxon>Lachnospiraceae incertae sedis</taxon>
        <taxon>Candidatus Scatomonas</taxon>
    </lineage>
</organism>
<dbReference type="InterPro" id="IPR026870">
    <property type="entry name" value="Zinc_ribbon_dom"/>
</dbReference>
<keyword evidence="1" id="KW-1133">Transmembrane helix</keyword>
<feature type="domain" description="Zinc-ribbon" evidence="2">
    <location>
        <begin position="2"/>
        <end position="23"/>
    </location>
</feature>
<dbReference type="AlphaFoldDB" id="A0A9D1P0T4"/>